<dbReference type="PANTHER" id="PTHR28608:SF1">
    <property type="entry name" value="INTEGRATOR COMPLEX SUBUNIT 2"/>
    <property type="match status" value="1"/>
</dbReference>
<dbReference type="AlphaFoldDB" id="A0A1Y2BC58"/>
<proteinExistence type="predicted"/>
<evidence type="ECO:0008006" key="3">
    <source>
        <dbReference type="Google" id="ProtNLM"/>
    </source>
</evidence>
<dbReference type="InterPro" id="IPR029321">
    <property type="entry name" value="INTS2"/>
</dbReference>
<protein>
    <recommendedName>
        <fullName evidence="3">Integrator complex subunit 2</fullName>
    </recommendedName>
</protein>
<accession>A0A1Y2BC58</accession>
<dbReference type="STRING" id="329046.A0A1Y2BC58"/>
<keyword evidence="2" id="KW-1185">Reference proteome</keyword>
<dbReference type="Proteomes" id="UP000193642">
    <property type="component" value="Unassembled WGS sequence"/>
</dbReference>
<dbReference type="OrthoDB" id="3363059at2759"/>
<organism evidence="1 2">
    <name type="scientific">Rhizoclosmatium globosum</name>
    <dbReference type="NCBI Taxonomy" id="329046"/>
    <lineage>
        <taxon>Eukaryota</taxon>
        <taxon>Fungi</taxon>
        <taxon>Fungi incertae sedis</taxon>
        <taxon>Chytridiomycota</taxon>
        <taxon>Chytridiomycota incertae sedis</taxon>
        <taxon>Chytridiomycetes</taxon>
        <taxon>Chytridiales</taxon>
        <taxon>Chytriomycetaceae</taxon>
        <taxon>Rhizoclosmatium</taxon>
    </lineage>
</organism>
<dbReference type="GO" id="GO:0032039">
    <property type="term" value="C:integrator complex"/>
    <property type="evidence" value="ECO:0007669"/>
    <property type="project" value="InterPro"/>
</dbReference>
<dbReference type="GO" id="GO:0034472">
    <property type="term" value="P:snRNA 3'-end processing"/>
    <property type="evidence" value="ECO:0007669"/>
    <property type="project" value="TreeGrafter"/>
</dbReference>
<evidence type="ECO:0000313" key="1">
    <source>
        <dbReference type="EMBL" id="ORY32421.1"/>
    </source>
</evidence>
<dbReference type="Pfam" id="PF14750">
    <property type="entry name" value="INTS2"/>
    <property type="match status" value="1"/>
</dbReference>
<sequence>MQNFVAVQSAFETGNQAHLSRAVHEGVVNLLSSAQPTPSHIPTTIESLLQTYPSTLSNILNSLAHYLSINPLSQDLISSILTHLVFSRPEHRAPIRHFLISKNLLIHVVLHISLIQGDTVDVLHSLLSTESTYFSNESSNTALMEQLGVTKSAVFERVQGLSKSPLPTQCILMRLISAFTGYFKLQLTPEESHACLNYILAPSSSTNSFESIRLTRLKLSTLIVAADQFFSVSVEKFTQALMKVTQSDTSEFTLMLGVFCHTNQLAEVRDLVRGVLNVQVVVSPDGLQRLRSIFTEKLLTETDIAHRSLALRKHATSSTLSSGLEIVVVHELLKAKIYQKAGIDVKEWIMQAIRTLKPPYHSQFPELLKIYVETLIESQTFTRISDLEVTASFERGAAIQPYHVVLLFQVLYLNDRYFAKRIAPNTTEINPTCSEYPESVMNILPINRILTYMERAENREGLGAFYPSIASLVASQYPQIVAAASFLQSENHLDEEALIPLDYRIRILYDQLKPSLRGGATDLFSFRVTEATVIPVLKACNQEPWAAIACLEYLCALESSQLLMYLDVAVDHFFPTVLSSTNDRIRSLFQKLFQCLNSISPREVWIKTIKAWLPKGILTNQDVLQNPLIIFRVDERVFKIPEVFAVFLQILDCYLTSSRHYYFHTYQMNIFTDKTSKIKEAHLYALLELQESAALQALLEVCEAGEMLSDDAIRINSTACAFIHQRFVLAKKSMKLMHFQGYRDDLIPVAVEKIPSMHVCFEFLAELLQQHSLEKQVFAVILASHLCVKYPIPASHQLIVSTVLPKMIAMCSQISESTVVAPTGSTPQEQQQRQIAATQASLLKVFICFGRIVQAFPFLIEKIDPFINTMSQTRPANIEFIKVVAQVKGMIQEVMRNPSQVNKSTQRIK</sequence>
<gene>
    <name evidence="1" type="ORF">BCR33DRAFT_771421</name>
</gene>
<comment type="caution">
    <text evidence="1">The sequence shown here is derived from an EMBL/GenBank/DDBJ whole genome shotgun (WGS) entry which is preliminary data.</text>
</comment>
<name>A0A1Y2BC58_9FUNG</name>
<evidence type="ECO:0000313" key="2">
    <source>
        <dbReference type="Proteomes" id="UP000193642"/>
    </source>
</evidence>
<reference evidence="1 2" key="1">
    <citation type="submission" date="2016-07" db="EMBL/GenBank/DDBJ databases">
        <title>Pervasive Adenine N6-methylation of Active Genes in Fungi.</title>
        <authorList>
            <consortium name="DOE Joint Genome Institute"/>
            <person name="Mondo S.J."/>
            <person name="Dannebaum R.O."/>
            <person name="Kuo R.C."/>
            <person name="Labutti K."/>
            <person name="Haridas S."/>
            <person name="Kuo A."/>
            <person name="Salamov A."/>
            <person name="Ahrendt S.R."/>
            <person name="Lipzen A."/>
            <person name="Sullivan W."/>
            <person name="Andreopoulos W.B."/>
            <person name="Clum A."/>
            <person name="Lindquist E."/>
            <person name="Daum C."/>
            <person name="Ramamoorthy G.K."/>
            <person name="Gryganskyi A."/>
            <person name="Culley D."/>
            <person name="Magnuson J.K."/>
            <person name="James T.Y."/>
            <person name="O'Malley M.A."/>
            <person name="Stajich J.E."/>
            <person name="Spatafora J.W."/>
            <person name="Visel A."/>
            <person name="Grigoriev I.V."/>
        </authorList>
    </citation>
    <scope>NUCLEOTIDE SEQUENCE [LARGE SCALE GENOMIC DNA]</scope>
    <source>
        <strain evidence="1 2">JEL800</strain>
    </source>
</reference>
<dbReference type="EMBL" id="MCGO01000071">
    <property type="protein sequence ID" value="ORY32421.1"/>
    <property type="molecule type" value="Genomic_DNA"/>
</dbReference>
<dbReference type="PANTHER" id="PTHR28608">
    <property type="entry name" value="INTEGRATOR COMPLEX SUBUNIT 2"/>
    <property type="match status" value="1"/>
</dbReference>